<dbReference type="InterPro" id="IPR044929">
    <property type="entry name" value="DNA/RNA_non-sp_Endonuclease_sf"/>
</dbReference>
<organism evidence="2 3">
    <name type="scientific">Heyndrickxia coagulans</name>
    <name type="common">Weizmannia coagulans</name>
    <dbReference type="NCBI Taxonomy" id="1398"/>
    <lineage>
        <taxon>Bacteria</taxon>
        <taxon>Bacillati</taxon>
        <taxon>Bacillota</taxon>
        <taxon>Bacilli</taxon>
        <taxon>Bacillales</taxon>
        <taxon>Bacillaceae</taxon>
        <taxon>Heyndrickxia</taxon>
    </lineage>
</organism>
<evidence type="ECO:0000313" key="3">
    <source>
        <dbReference type="Proteomes" id="UP000075304"/>
    </source>
</evidence>
<proteinExistence type="predicted"/>
<accession>A0A150JTU0</accession>
<dbReference type="Proteomes" id="UP000075304">
    <property type="component" value="Unassembled WGS sequence"/>
</dbReference>
<reference evidence="2 3" key="1">
    <citation type="submission" date="2016-01" db="EMBL/GenBank/DDBJ databases">
        <title>Genome Sequences of Twelve Sporeforming Bacillus Species Isolated from Foods.</title>
        <authorList>
            <person name="Berendsen E.M."/>
            <person name="Wells-Bennik M.H."/>
            <person name="Krawcyk A.O."/>
            <person name="De Jong A."/>
            <person name="Holsappel S."/>
            <person name="Eijlander R.T."/>
            <person name="Kuipers O.P."/>
        </authorList>
    </citation>
    <scope>NUCLEOTIDE SEQUENCE [LARGE SCALE GENOMIC DNA]</scope>
    <source>
        <strain evidence="2 3">B4099</strain>
    </source>
</reference>
<dbReference type="Gene3D" id="3.40.570.10">
    <property type="entry name" value="Extracellular Endonuclease, subunit A"/>
    <property type="match status" value="1"/>
</dbReference>
<evidence type="ECO:0000259" key="1">
    <source>
        <dbReference type="Pfam" id="PF13930"/>
    </source>
</evidence>
<name>A0A150JTU0_HEYCO</name>
<dbReference type="Pfam" id="PF13930">
    <property type="entry name" value="Endonuclea_NS_2"/>
    <property type="match status" value="1"/>
</dbReference>
<dbReference type="AlphaFoldDB" id="A0A150JTU0"/>
<dbReference type="PATRIC" id="fig|1398.25.peg.1574"/>
<evidence type="ECO:0000313" key="2">
    <source>
        <dbReference type="EMBL" id="KYC60498.1"/>
    </source>
</evidence>
<dbReference type="EMBL" id="LQYI01000168">
    <property type="protein sequence ID" value="KYC60498.1"/>
    <property type="molecule type" value="Genomic_DNA"/>
</dbReference>
<feature type="domain" description="Type VII secretion system protein EssD-like" evidence="1">
    <location>
        <begin position="3"/>
        <end position="121"/>
    </location>
</feature>
<comment type="caution">
    <text evidence="2">The sequence shown here is derived from an EMBL/GenBank/DDBJ whole genome shotgun (WGS) entry which is preliminary data.</text>
</comment>
<sequence>MTSQGYKYTTDELGRIIDVEAKLELGNAKRNNYAQRTVGGDDRLVNDDGGHLIAIIFEGSGEIDNLVPMDAKLNRSEYKTLENTWKAALKEGKSVEVKIKPIYRGKSNRPSIFEITFKIDGKKREVTLKNFVEGEK</sequence>
<protein>
    <recommendedName>
        <fullName evidence="1">Type VII secretion system protein EssD-like domain-containing protein</fullName>
    </recommendedName>
</protein>
<dbReference type="InterPro" id="IPR044927">
    <property type="entry name" value="Endonuclea_NS_2"/>
</dbReference>
<gene>
    <name evidence="2" type="ORF">B4099_2252</name>
</gene>